<organism evidence="2 3">
    <name type="scientific">Cercophora scortea</name>
    <dbReference type="NCBI Taxonomy" id="314031"/>
    <lineage>
        <taxon>Eukaryota</taxon>
        <taxon>Fungi</taxon>
        <taxon>Dikarya</taxon>
        <taxon>Ascomycota</taxon>
        <taxon>Pezizomycotina</taxon>
        <taxon>Sordariomycetes</taxon>
        <taxon>Sordariomycetidae</taxon>
        <taxon>Sordariales</taxon>
        <taxon>Lasiosphaeriaceae</taxon>
        <taxon>Cercophora</taxon>
    </lineage>
</organism>
<keyword evidence="3" id="KW-1185">Reference proteome</keyword>
<dbReference type="Pfam" id="PF13848">
    <property type="entry name" value="Thioredoxin_6"/>
    <property type="match status" value="1"/>
</dbReference>
<gene>
    <name evidence="2" type="ORF">B0T19DRAFT_432129</name>
</gene>
<sequence length="345" mass="38769">MKHSRSSYLVASSLFALGVRGAASVWNHVSESRLQEALGESAYTFVAYESKALETEWVDMEKTENDPNVMSFDCEAHLKTCKDLDVVSFPAIRLYHRDGRLDRYRGERKTRDMGLFLHRSFHPSVLETDQNTLGPMSLLDDVVIVSHAHPDDWAFYDRFTALANRYRDRYTFLRSPSPNGGSQTSSLSCYNNLDDERHATTAVETVDALDAFVALCAAPLIPELTRRNEARYTGSGKSILHFFAAADPQKETFRHGMRELAKKYAEFLYVAITDVNDYPEMPRVMGLEAGAKTGLALENPNTGEVFPFPAKRSISPREVEAFLNEVIEGKVKSSKAGQGRVHEEL</sequence>
<dbReference type="InterPro" id="IPR036249">
    <property type="entry name" value="Thioredoxin-like_sf"/>
</dbReference>
<feature type="chain" id="PRO_5041926989" description="Thioredoxin domain-containing protein" evidence="1">
    <location>
        <begin position="25"/>
        <end position="345"/>
    </location>
</feature>
<dbReference type="PANTHER" id="PTHR22699:SF1">
    <property type="entry name" value="THIOREDOXIN DOMAIN-CONTAINING PROTEIN 16"/>
    <property type="match status" value="1"/>
</dbReference>
<dbReference type="Gene3D" id="3.40.30.10">
    <property type="entry name" value="Glutaredoxin"/>
    <property type="match status" value="2"/>
</dbReference>
<evidence type="ECO:0008006" key="4">
    <source>
        <dbReference type="Google" id="ProtNLM"/>
    </source>
</evidence>
<protein>
    <recommendedName>
        <fullName evidence="4">Thioredoxin domain-containing protein</fullName>
    </recommendedName>
</protein>
<evidence type="ECO:0000256" key="1">
    <source>
        <dbReference type="SAM" id="SignalP"/>
    </source>
</evidence>
<dbReference type="Proteomes" id="UP001286456">
    <property type="component" value="Unassembled WGS sequence"/>
</dbReference>
<dbReference type="SUPFAM" id="SSF52833">
    <property type="entry name" value="Thioredoxin-like"/>
    <property type="match status" value="2"/>
</dbReference>
<name>A0AAE0IAY3_9PEZI</name>
<feature type="signal peptide" evidence="1">
    <location>
        <begin position="1"/>
        <end position="24"/>
    </location>
</feature>
<dbReference type="CDD" id="cd02961">
    <property type="entry name" value="PDI_a_family"/>
    <property type="match status" value="1"/>
</dbReference>
<accession>A0AAE0IAY3</accession>
<dbReference type="InterPro" id="IPR040090">
    <property type="entry name" value="TXNDC16"/>
</dbReference>
<dbReference type="AlphaFoldDB" id="A0AAE0IAY3"/>
<reference evidence="2" key="2">
    <citation type="submission" date="2023-06" db="EMBL/GenBank/DDBJ databases">
        <authorList>
            <consortium name="Lawrence Berkeley National Laboratory"/>
            <person name="Haridas S."/>
            <person name="Hensen N."/>
            <person name="Bonometti L."/>
            <person name="Westerberg I."/>
            <person name="Brannstrom I.O."/>
            <person name="Guillou S."/>
            <person name="Cros-Aarteil S."/>
            <person name="Calhoun S."/>
            <person name="Kuo A."/>
            <person name="Mondo S."/>
            <person name="Pangilinan J."/>
            <person name="Riley R."/>
            <person name="Labutti K."/>
            <person name="Andreopoulos B."/>
            <person name="Lipzen A."/>
            <person name="Chen C."/>
            <person name="Yanf M."/>
            <person name="Daum C."/>
            <person name="Ng V."/>
            <person name="Clum A."/>
            <person name="Steindorff A."/>
            <person name="Ohm R."/>
            <person name="Martin F."/>
            <person name="Silar P."/>
            <person name="Natvig D."/>
            <person name="Lalanne C."/>
            <person name="Gautier V."/>
            <person name="Ament-Velasquez S.L."/>
            <person name="Kruys A."/>
            <person name="Hutchinson M.I."/>
            <person name="Powell A.J."/>
            <person name="Barry K."/>
            <person name="Miller A.N."/>
            <person name="Grigoriev I.V."/>
            <person name="Debuchy R."/>
            <person name="Gladieux P."/>
            <person name="Thoren M.H."/>
            <person name="Johannesson H."/>
        </authorList>
    </citation>
    <scope>NUCLEOTIDE SEQUENCE</scope>
    <source>
        <strain evidence="2">SMH4131-1</strain>
    </source>
</reference>
<proteinExistence type="predicted"/>
<dbReference type="PANTHER" id="PTHR22699">
    <property type="entry name" value="THIOREDOXIN DOMAIN-CONTAINING PROTEIN 16"/>
    <property type="match status" value="1"/>
</dbReference>
<reference evidence="2" key="1">
    <citation type="journal article" date="2023" name="Mol. Phylogenet. Evol.">
        <title>Genome-scale phylogeny and comparative genomics of the fungal order Sordariales.</title>
        <authorList>
            <person name="Hensen N."/>
            <person name="Bonometti L."/>
            <person name="Westerberg I."/>
            <person name="Brannstrom I.O."/>
            <person name="Guillou S."/>
            <person name="Cros-Aarteil S."/>
            <person name="Calhoun S."/>
            <person name="Haridas S."/>
            <person name="Kuo A."/>
            <person name="Mondo S."/>
            <person name="Pangilinan J."/>
            <person name="Riley R."/>
            <person name="LaButti K."/>
            <person name="Andreopoulos B."/>
            <person name="Lipzen A."/>
            <person name="Chen C."/>
            <person name="Yan M."/>
            <person name="Daum C."/>
            <person name="Ng V."/>
            <person name="Clum A."/>
            <person name="Steindorff A."/>
            <person name="Ohm R.A."/>
            <person name="Martin F."/>
            <person name="Silar P."/>
            <person name="Natvig D.O."/>
            <person name="Lalanne C."/>
            <person name="Gautier V."/>
            <person name="Ament-Velasquez S.L."/>
            <person name="Kruys A."/>
            <person name="Hutchinson M.I."/>
            <person name="Powell A.J."/>
            <person name="Barry K."/>
            <person name="Miller A.N."/>
            <person name="Grigoriev I.V."/>
            <person name="Debuchy R."/>
            <person name="Gladieux P."/>
            <person name="Hiltunen Thoren M."/>
            <person name="Johannesson H."/>
        </authorList>
    </citation>
    <scope>NUCLEOTIDE SEQUENCE</scope>
    <source>
        <strain evidence="2">SMH4131-1</strain>
    </source>
</reference>
<evidence type="ECO:0000313" key="3">
    <source>
        <dbReference type="Proteomes" id="UP001286456"/>
    </source>
</evidence>
<keyword evidence="1" id="KW-0732">Signal</keyword>
<comment type="caution">
    <text evidence="2">The sequence shown here is derived from an EMBL/GenBank/DDBJ whole genome shotgun (WGS) entry which is preliminary data.</text>
</comment>
<evidence type="ECO:0000313" key="2">
    <source>
        <dbReference type="EMBL" id="KAK3321342.1"/>
    </source>
</evidence>
<dbReference type="EMBL" id="JAUEPO010000005">
    <property type="protein sequence ID" value="KAK3321342.1"/>
    <property type="molecule type" value="Genomic_DNA"/>
</dbReference>